<dbReference type="PANTHER" id="PTHR31900:SF34">
    <property type="entry name" value="EMB|CAB62440.1-RELATED"/>
    <property type="match status" value="1"/>
</dbReference>
<reference evidence="2" key="2">
    <citation type="submission" date="2007-03" db="EMBL/GenBank/DDBJ databases">
        <authorList>
            <consortium name="The International Medicago Genome Annotation Group"/>
        </authorList>
    </citation>
    <scope>NUCLEOTIDE SEQUENCE</scope>
</reference>
<reference evidence="3" key="4">
    <citation type="journal article" date="2018" name="Nat. Plants">
        <title>Whole-genome landscape of Medicago truncatula symbiotic genes.</title>
        <authorList>
            <person name="Pecrix Y."/>
            <person name="Gamas P."/>
            <person name="Carrere S."/>
        </authorList>
    </citation>
    <scope>NUCLEOTIDE SEQUENCE</scope>
    <source>
        <tissue evidence="3">Leaves</tissue>
    </source>
</reference>
<evidence type="ECO:0000313" key="2">
    <source>
        <dbReference type="EMBL" id="ABD32565.1"/>
    </source>
</evidence>
<dbReference type="SMART" id="SM00579">
    <property type="entry name" value="FBD"/>
    <property type="match status" value="1"/>
</dbReference>
<sequence>MQNTRKSRPVEGFDFSSIGFGLPSLNALHLDDTIFQYFPDFMLLLAGCPNLEHLQVANQLQHPYDDIPIFHNLTQLTLCYNWELVGLVLQHCPMLQNLKLYKEYRDSRVEEYEGEGEKNWVEPELVPECLSSYLRTCTMDAFPDLQSELMLAKYILKNARMLQIMKIRNGNKAEHLEIEKQLSTFPKASATCEFLFFTYRA</sequence>
<accession>Q2HUK1</accession>
<dbReference type="AlphaFoldDB" id="Q2HUK1"/>
<dbReference type="Gene3D" id="3.80.10.10">
    <property type="entry name" value="Ribonuclease Inhibitor"/>
    <property type="match status" value="1"/>
</dbReference>
<evidence type="ECO:0000313" key="3">
    <source>
        <dbReference type="EMBL" id="RHN47341.1"/>
    </source>
</evidence>
<dbReference type="EMBL" id="PSQE01000007">
    <property type="protein sequence ID" value="RHN47341.1"/>
    <property type="molecule type" value="Genomic_DNA"/>
</dbReference>
<dbReference type="InterPro" id="IPR050232">
    <property type="entry name" value="FBL13/AtMIF1-like"/>
</dbReference>
<evidence type="ECO:0000259" key="1">
    <source>
        <dbReference type="SMART" id="SM00579"/>
    </source>
</evidence>
<evidence type="ECO:0000313" key="4">
    <source>
        <dbReference type="Proteomes" id="UP000265566"/>
    </source>
</evidence>
<organism evidence="2">
    <name type="scientific">Medicago truncatula</name>
    <name type="common">Barrel medic</name>
    <name type="synonym">Medicago tribuloides</name>
    <dbReference type="NCBI Taxonomy" id="3880"/>
    <lineage>
        <taxon>Eukaryota</taxon>
        <taxon>Viridiplantae</taxon>
        <taxon>Streptophyta</taxon>
        <taxon>Embryophyta</taxon>
        <taxon>Tracheophyta</taxon>
        <taxon>Spermatophyta</taxon>
        <taxon>Magnoliopsida</taxon>
        <taxon>eudicotyledons</taxon>
        <taxon>Gunneridae</taxon>
        <taxon>Pentapetalae</taxon>
        <taxon>rosids</taxon>
        <taxon>fabids</taxon>
        <taxon>Fabales</taxon>
        <taxon>Fabaceae</taxon>
        <taxon>Papilionoideae</taxon>
        <taxon>50 kb inversion clade</taxon>
        <taxon>NPAAA clade</taxon>
        <taxon>Hologalegina</taxon>
        <taxon>IRL clade</taxon>
        <taxon>Trifolieae</taxon>
        <taxon>Medicago</taxon>
    </lineage>
</organism>
<name>Q2HUK1_MEDTR</name>
<dbReference type="SUPFAM" id="SSF52047">
    <property type="entry name" value="RNI-like"/>
    <property type="match status" value="1"/>
</dbReference>
<feature type="domain" description="FBD" evidence="1">
    <location>
        <begin position="128"/>
        <end position="197"/>
    </location>
</feature>
<dbReference type="Proteomes" id="UP000265566">
    <property type="component" value="Chromosome 7"/>
</dbReference>
<gene>
    <name evidence="2" type="ORF">MtrDRAFT_AC149131g18v2</name>
    <name evidence="3" type="ORF">MtrunA17_Chr7g0251931</name>
</gene>
<dbReference type="Pfam" id="PF08387">
    <property type="entry name" value="FBD"/>
    <property type="match status" value="1"/>
</dbReference>
<dbReference type="PANTHER" id="PTHR31900">
    <property type="entry name" value="F-BOX/RNI SUPERFAMILY PROTEIN-RELATED"/>
    <property type="match status" value="1"/>
</dbReference>
<dbReference type="EMBL" id="AC149131">
    <property type="protein sequence ID" value="ABD32565.1"/>
    <property type="molecule type" value="Genomic_DNA"/>
</dbReference>
<reference evidence="4" key="3">
    <citation type="journal article" date="2018" name="Nat. Plants">
        <title>Whole-genome landscape of Medicago truncatula symbiotic genes.</title>
        <authorList>
            <person name="Pecrix Y."/>
            <person name="Staton S.E."/>
            <person name="Sallet E."/>
            <person name="Lelandais-Briere C."/>
            <person name="Moreau S."/>
            <person name="Carrere S."/>
            <person name="Blein T."/>
            <person name="Jardinaud M.F."/>
            <person name="Latrasse D."/>
            <person name="Zouine M."/>
            <person name="Zahm M."/>
            <person name="Kreplak J."/>
            <person name="Mayjonade B."/>
            <person name="Satge C."/>
            <person name="Perez M."/>
            <person name="Cauet S."/>
            <person name="Marande W."/>
            <person name="Chantry-Darmon C."/>
            <person name="Lopez-Roques C."/>
            <person name="Bouchez O."/>
            <person name="Berard A."/>
            <person name="Debelle F."/>
            <person name="Munos S."/>
            <person name="Bendahmane A."/>
            <person name="Berges H."/>
            <person name="Niebel A."/>
            <person name="Buitink J."/>
            <person name="Frugier F."/>
            <person name="Benhamed M."/>
            <person name="Crespi M."/>
            <person name="Gouzy J."/>
            <person name="Gamas P."/>
        </authorList>
    </citation>
    <scope>NUCLEOTIDE SEQUENCE [LARGE SCALE GENOMIC DNA]</scope>
    <source>
        <strain evidence="4">cv. Jemalong A17</strain>
    </source>
</reference>
<dbReference type="InterPro" id="IPR032675">
    <property type="entry name" value="LRR_dom_sf"/>
</dbReference>
<dbReference type="Gramene" id="rna41929">
    <property type="protein sequence ID" value="RHN47341.1"/>
    <property type="gene ID" value="gene41929"/>
</dbReference>
<reference evidence="2" key="1">
    <citation type="submission" date="2004-11" db="EMBL/GenBank/DDBJ databases">
        <authorList>
            <person name="Town C.D."/>
        </authorList>
    </citation>
    <scope>NUCLEOTIDE SEQUENCE</scope>
</reference>
<protein>
    <submittedName>
        <fullName evidence="2 3">FBD</fullName>
    </submittedName>
</protein>
<proteinExistence type="predicted"/>
<dbReference type="InterPro" id="IPR006566">
    <property type="entry name" value="FBD"/>
</dbReference>